<keyword evidence="2" id="KW-0732">Signal</keyword>
<dbReference type="PANTHER" id="PTHR34587:SF2">
    <property type="entry name" value="G-PROTEIN COUPLED RECEPTORS FAMILY 1 PROFILE DOMAIN-CONTAINING PROTEIN"/>
    <property type="match status" value="1"/>
</dbReference>
<dbReference type="PANTHER" id="PTHR34587">
    <property type="entry name" value="VWFA DOMAIN-CONTAINING PROTEIN"/>
    <property type="match status" value="1"/>
</dbReference>
<dbReference type="AlphaFoldDB" id="A0A9P6SL36"/>
<evidence type="ECO:0000256" key="2">
    <source>
        <dbReference type="SAM" id="SignalP"/>
    </source>
</evidence>
<dbReference type="Proteomes" id="UP000785200">
    <property type="component" value="Unassembled WGS sequence"/>
</dbReference>
<organism evidence="3 4">
    <name type="scientific">Hyphodiscus hymeniophilus</name>
    <dbReference type="NCBI Taxonomy" id="353542"/>
    <lineage>
        <taxon>Eukaryota</taxon>
        <taxon>Fungi</taxon>
        <taxon>Dikarya</taxon>
        <taxon>Ascomycota</taxon>
        <taxon>Pezizomycotina</taxon>
        <taxon>Leotiomycetes</taxon>
        <taxon>Helotiales</taxon>
        <taxon>Hyphodiscaceae</taxon>
        <taxon>Hyphodiscus</taxon>
    </lineage>
</organism>
<feature type="region of interest" description="Disordered" evidence="1">
    <location>
        <begin position="35"/>
        <end position="71"/>
    </location>
</feature>
<evidence type="ECO:0000256" key="1">
    <source>
        <dbReference type="SAM" id="MobiDB-lite"/>
    </source>
</evidence>
<dbReference type="EMBL" id="VNKQ01000017">
    <property type="protein sequence ID" value="KAG0645836.1"/>
    <property type="molecule type" value="Genomic_DNA"/>
</dbReference>
<reference evidence="3" key="1">
    <citation type="submission" date="2019-07" db="EMBL/GenBank/DDBJ databases">
        <title>Hyphodiscus hymeniophilus genome sequencing and assembly.</title>
        <authorList>
            <person name="Kramer G."/>
            <person name="Nodwell J."/>
        </authorList>
    </citation>
    <scope>NUCLEOTIDE SEQUENCE</scope>
    <source>
        <strain evidence="3">ATCC 34498</strain>
    </source>
</reference>
<feature type="signal peptide" evidence="2">
    <location>
        <begin position="1"/>
        <end position="18"/>
    </location>
</feature>
<dbReference type="InterPro" id="IPR053216">
    <property type="entry name" value="Appressorial_penetr-assoc"/>
</dbReference>
<proteinExistence type="predicted"/>
<evidence type="ECO:0000313" key="3">
    <source>
        <dbReference type="EMBL" id="KAG0645836.1"/>
    </source>
</evidence>
<keyword evidence="4" id="KW-1185">Reference proteome</keyword>
<protein>
    <submittedName>
        <fullName evidence="3">Uncharacterized protein</fullName>
    </submittedName>
</protein>
<evidence type="ECO:0000313" key="4">
    <source>
        <dbReference type="Proteomes" id="UP000785200"/>
    </source>
</evidence>
<name>A0A9P6SL36_9HELO</name>
<feature type="compositionally biased region" description="Polar residues" evidence="1">
    <location>
        <begin position="37"/>
        <end position="54"/>
    </location>
</feature>
<accession>A0A9P6SL36</accession>
<sequence length="588" mass="58405">MLSSLLPILLASASLIDARSLLQDRHALMHKRANDDATATTLSPDAIQSGSFNDGSDEIGNNEAQQAKSQTSTNNFINNCAGKTLTNGLQITTGSCNGIPMGDIPAKTNMVSSIITFPLAGSATIESDTTFNITVQMSNLVAGSFTNADATYYSAPQQLSGGNVLGHTHVTVQDMGASLNPTVALDATQFAFFHGINDPGNGKGLLQAVVTGGLPAGHYRVCTLASASNHQAVLMPVAQRGTADDCTKFTVIGSGTTANAAANDGSGGEAAAALAASAVAAGPDVAESSVASSATESVSTSEAAASATIAPFSNSTATATGKSGKGGKGGKGGKAVASQSKAVVVESSTTSSAAAVITSSSSKSSSSSGKKSSSGASKKIITEIETFFEFAESLGGLCPSVSRSGSQFSVFEELFDDLQSAAAASCGHQFTACTSISGPGFSIEECTSQKDSCSSAASSAKASAAPTTITATVRFVSSSLTLVHQLLTLNSVPVTVSVTGSILSSSVIPASSIAISTDAAAIAQTTSAAITKEVSSGVAAIAQTTSAAVVKASSSTPCLSTQTVFVTSPAATGTLSSAFFSNSTRTAV</sequence>
<dbReference type="OrthoDB" id="2336871at2759"/>
<comment type="caution">
    <text evidence="3">The sequence shown here is derived from an EMBL/GenBank/DDBJ whole genome shotgun (WGS) entry which is preliminary data.</text>
</comment>
<feature type="compositionally biased region" description="Polar residues" evidence="1">
    <location>
        <begin position="62"/>
        <end position="71"/>
    </location>
</feature>
<feature type="chain" id="PRO_5040456896" evidence="2">
    <location>
        <begin position="19"/>
        <end position="588"/>
    </location>
</feature>
<gene>
    <name evidence="3" type="ORF">D0Z07_7946</name>
</gene>